<keyword evidence="2" id="KW-1185">Reference proteome</keyword>
<reference evidence="1 2" key="1">
    <citation type="submission" date="2019-01" db="EMBL/GenBank/DDBJ databases">
        <title>Nuclear Genome Assembly of the Microalgal Biofuel strain Nannochloropsis salina CCMP1776.</title>
        <authorList>
            <person name="Hovde B."/>
        </authorList>
    </citation>
    <scope>NUCLEOTIDE SEQUENCE [LARGE SCALE GENOMIC DNA]</scope>
    <source>
        <strain evidence="1 2">CCMP1776</strain>
    </source>
</reference>
<dbReference type="OrthoDB" id="7771656at2759"/>
<proteinExistence type="predicted"/>
<evidence type="ECO:0000313" key="1">
    <source>
        <dbReference type="EMBL" id="TFJ80418.1"/>
    </source>
</evidence>
<comment type="caution">
    <text evidence="1">The sequence shown here is derived from an EMBL/GenBank/DDBJ whole genome shotgun (WGS) entry which is preliminary data.</text>
</comment>
<dbReference type="Proteomes" id="UP000355283">
    <property type="component" value="Unassembled WGS sequence"/>
</dbReference>
<sequence length="82" mass="9351">MVRAERGRNTQESGRGAYLLRVVASLLPLLAPGYGQMEQLDIRRPPFNERTFRSPAVDSYIEELLPRFKDPDIAVLFANCRT</sequence>
<gene>
    <name evidence="1" type="ORF">NSK_008159</name>
</gene>
<evidence type="ECO:0000313" key="2">
    <source>
        <dbReference type="Proteomes" id="UP000355283"/>
    </source>
</evidence>
<organism evidence="1 2">
    <name type="scientific">Nannochloropsis salina CCMP1776</name>
    <dbReference type="NCBI Taxonomy" id="1027361"/>
    <lineage>
        <taxon>Eukaryota</taxon>
        <taxon>Sar</taxon>
        <taxon>Stramenopiles</taxon>
        <taxon>Ochrophyta</taxon>
        <taxon>Eustigmatophyceae</taxon>
        <taxon>Eustigmatales</taxon>
        <taxon>Monodopsidaceae</taxon>
        <taxon>Microchloropsis</taxon>
        <taxon>Microchloropsis salina</taxon>
    </lineage>
</organism>
<protein>
    <submittedName>
        <fullName evidence="1">Uncharacterized protein</fullName>
    </submittedName>
</protein>
<accession>A0A4D9CUX1</accession>
<name>A0A4D9CUX1_9STRA</name>
<dbReference type="EMBL" id="SDOX01000166">
    <property type="protein sequence ID" value="TFJ80418.1"/>
    <property type="molecule type" value="Genomic_DNA"/>
</dbReference>
<dbReference type="AlphaFoldDB" id="A0A4D9CUX1"/>